<evidence type="ECO:0000256" key="11">
    <source>
        <dbReference type="PROSITE-ProRule" id="PRU01203"/>
    </source>
</evidence>
<dbReference type="InterPro" id="IPR011113">
    <property type="entry name" value="Rho_RNA-bd"/>
</dbReference>
<evidence type="ECO:0000256" key="1">
    <source>
        <dbReference type="ARBA" id="ARBA00022472"/>
    </source>
</evidence>
<feature type="region of interest" description="Disordered" evidence="12">
    <location>
        <begin position="1"/>
        <end position="22"/>
    </location>
</feature>
<feature type="domain" description="Rho RNA-BD" evidence="13">
    <location>
        <begin position="114"/>
        <end position="188"/>
    </location>
</feature>
<comment type="subunit">
    <text evidence="9">Homohexamer. The homohexamer assembles into an open ring structure.</text>
</comment>
<keyword evidence="15" id="KW-1185">Reference proteome</keyword>
<name>A0A139SQ85_9BACT</name>
<evidence type="ECO:0000256" key="2">
    <source>
        <dbReference type="ARBA" id="ARBA00022741"/>
    </source>
</evidence>
<dbReference type="GO" id="GO:0004386">
    <property type="term" value="F:helicase activity"/>
    <property type="evidence" value="ECO:0007669"/>
    <property type="project" value="UniProtKB-UniRule"/>
</dbReference>
<dbReference type="STRING" id="1548207.AXK11_03895"/>
<dbReference type="EMBL" id="LSZQ01000029">
    <property type="protein sequence ID" value="KXU36692.1"/>
    <property type="molecule type" value="Genomic_DNA"/>
</dbReference>
<dbReference type="NCBIfam" id="NF006886">
    <property type="entry name" value="PRK09376.1"/>
    <property type="match status" value="1"/>
</dbReference>
<dbReference type="SUPFAM" id="SSF52540">
    <property type="entry name" value="P-loop containing nucleoside triphosphate hydrolases"/>
    <property type="match status" value="1"/>
</dbReference>
<keyword evidence="2 9" id="KW-0547">Nucleotide-binding</keyword>
<dbReference type="InterPro" id="IPR000194">
    <property type="entry name" value="ATPase_F1/V1/A1_a/bsu_nucl-bd"/>
</dbReference>
<proteinExistence type="inferred from homology"/>
<evidence type="ECO:0000256" key="8">
    <source>
        <dbReference type="ARBA" id="ARBA00023163"/>
    </source>
</evidence>
<comment type="caution">
    <text evidence="14">The sequence shown here is derived from an EMBL/GenBank/DDBJ whole genome shotgun (WGS) entry which is preliminary data.</text>
</comment>
<keyword evidence="3 9" id="KW-0378">Hydrolase</keyword>
<feature type="binding site" evidence="9">
    <location>
        <begin position="245"/>
        <end position="250"/>
    </location>
    <ligand>
        <name>ATP</name>
        <dbReference type="ChEBI" id="CHEBI:30616"/>
    </ligand>
</feature>
<dbReference type="NCBIfam" id="TIGR00767">
    <property type="entry name" value="rho"/>
    <property type="match status" value="1"/>
</dbReference>
<accession>A0A139SQ85</accession>
<evidence type="ECO:0000256" key="7">
    <source>
        <dbReference type="ARBA" id="ARBA00023015"/>
    </source>
</evidence>
<reference evidence="15" key="1">
    <citation type="submission" date="2016-02" db="EMBL/GenBank/DDBJ databases">
        <authorList>
            <person name="Sanders J.G."/>
            <person name="Lin J.Y."/>
            <person name="Wertz J.T."/>
            <person name="Russell J.A."/>
            <person name="Moreau C.S."/>
            <person name="Powell S."/>
        </authorList>
    </citation>
    <scope>NUCLEOTIDE SEQUENCE [LARGE SCALE GENOMIC DNA]</scope>
    <source>
        <strain evidence="15">CAG34</strain>
    </source>
</reference>
<dbReference type="GO" id="GO:0008186">
    <property type="term" value="F:ATP-dependent activity, acting on RNA"/>
    <property type="evidence" value="ECO:0007669"/>
    <property type="project" value="UniProtKB-UniRule"/>
</dbReference>
<keyword evidence="4 9" id="KW-0347">Helicase</keyword>
<evidence type="ECO:0000256" key="12">
    <source>
        <dbReference type="SAM" id="MobiDB-lite"/>
    </source>
</evidence>
<dbReference type="GO" id="GO:0006353">
    <property type="term" value="P:DNA-templated transcription termination"/>
    <property type="evidence" value="ECO:0007669"/>
    <property type="project" value="UniProtKB-UniRule"/>
</dbReference>
<dbReference type="GO" id="GO:0016787">
    <property type="term" value="F:hydrolase activity"/>
    <property type="evidence" value="ECO:0007669"/>
    <property type="project" value="UniProtKB-KW"/>
</dbReference>
<evidence type="ECO:0000256" key="4">
    <source>
        <dbReference type="ARBA" id="ARBA00022806"/>
    </source>
</evidence>
<dbReference type="SMART" id="SM00382">
    <property type="entry name" value="AAA"/>
    <property type="match status" value="1"/>
</dbReference>
<dbReference type="InterPro" id="IPR012340">
    <property type="entry name" value="NA-bd_OB-fold"/>
</dbReference>
<dbReference type="GO" id="GO:0005524">
    <property type="term" value="F:ATP binding"/>
    <property type="evidence" value="ECO:0007669"/>
    <property type="project" value="UniProtKB-UniRule"/>
</dbReference>
<dbReference type="PANTHER" id="PTHR46425">
    <property type="entry name" value="TRANSCRIPTION TERMINATION FACTOR RHO"/>
    <property type="match status" value="1"/>
</dbReference>
<dbReference type="GO" id="GO:0003723">
    <property type="term" value="F:RNA binding"/>
    <property type="evidence" value="ECO:0007669"/>
    <property type="project" value="UniProtKB-UniRule"/>
</dbReference>
<evidence type="ECO:0000313" key="15">
    <source>
        <dbReference type="Proteomes" id="UP000070058"/>
    </source>
</evidence>
<sequence>MHPKQPAPADQSTSVQGGLPDPARFEDLAALDALAAELAAGNAASAPATSSAASAMATGTAPPSAPLYLNQIYALALAELNTFARGLGITFEGTLNRAQLLELIFKKAAEAKLPLRDRGYIDINAQGAFIVHTHVNYRLYPEDAWLPESLIKRYGLKRGHQVEVLVQPPQEGERCPAVVRIESVMGGSPEEISKVTPFEELVPYYPLQRILLEAPAVQRDVSMRAVDILTPIGFGQRGLIVAPPRTGKTILLQNIANSVAENFPDYTLILLLIDERPEEVTDFRRHTKGEVVSSTFDEAPESHVHCAEMVGEKARRLVEQGKHVVILLDSITRLARAYNALASNSGKIMSGGMEATALQKPKRFFGAARNIEGAGSLTIIGTALVDTGSRMDEVIFEEFKGTGNMELHLDRGLVERRIFPAINIDRSGTRKEELIYHPEELQKIYGLRRAMQGLGPIESMEMLIKRLKATKSNAEFLLGLR</sequence>
<protein>
    <recommendedName>
        <fullName evidence="9 10">Transcription termination factor Rho</fullName>
        <ecNumber evidence="9 10">3.6.4.-</ecNumber>
    </recommendedName>
    <alternativeName>
        <fullName evidence="9">ATP-dependent helicase Rho</fullName>
    </alternativeName>
</protein>
<evidence type="ECO:0000259" key="13">
    <source>
        <dbReference type="PROSITE" id="PS51856"/>
    </source>
</evidence>
<dbReference type="InterPro" id="IPR004665">
    <property type="entry name" value="Term_rho"/>
</dbReference>
<dbReference type="Gene3D" id="2.40.50.140">
    <property type="entry name" value="Nucleic acid-binding proteins"/>
    <property type="match status" value="1"/>
</dbReference>
<feature type="binding site" evidence="9">
    <location>
        <position position="276"/>
    </location>
    <ligand>
        <name>ATP</name>
        <dbReference type="ChEBI" id="CHEBI:30616"/>
    </ligand>
</feature>
<evidence type="ECO:0000256" key="3">
    <source>
        <dbReference type="ARBA" id="ARBA00022801"/>
    </source>
</evidence>
<evidence type="ECO:0000256" key="5">
    <source>
        <dbReference type="ARBA" id="ARBA00022840"/>
    </source>
</evidence>
<keyword evidence="7 9" id="KW-0805">Transcription regulation</keyword>
<keyword evidence="8 9" id="KW-0804">Transcription</keyword>
<dbReference type="EC" id="3.6.4.-" evidence="9 10"/>
<dbReference type="Gene3D" id="3.40.50.300">
    <property type="entry name" value="P-loop containing nucleotide triphosphate hydrolases"/>
    <property type="match status" value="1"/>
</dbReference>
<evidence type="ECO:0000256" key="6">
    <source>
        <dbReference type="ARBA" id="ARBA00022884"/>
    </source>
</evidence>
<comment type="similarity">
    <text evidence="9 11">Belongs to the Rho family.</text>
</comment>
<comment type="caution">
    <text evidence="9">Lacks conserved residue(s) required for the propagation of feature annotation.</text>
</comment>
<dbReference type="CDD" id="cd01128">
    <property type="entry name" value="rho_factor_C"/>
    <property type="match status" value="1"/>
</dbReference>
<dbReference type="PROSITE" id="PS51856">
    <property type="entry name" value="RHO_RNA_BD"/>
    <property type="match status" value="1"/>
</dbReference>
<feature type="binding site" evidence="9">
    <location>
        <begin position="233"/>
        <end position="238"/>
    </location>
    <ligand>
        <name>ATP</name>
        <dbReference type="ChEBI" id="CHEBI:30616"/>
    </ligand>
</feature>
<dbReference type="AlphaFoldDB" id="A0A139SQ85"/>
<keyword evidence="6 9" id="KW-0694">RNA-binding</keyword>
<dbReference type="InterPro" id="IPR041703">
    <property type="entry name" value="Rho_factor_ATP-bd"/>
</dbReference>
<gene>
    <name evidence="9" type="primary">rho</name>
    <name evidence="14" type="ORF">AXK11_03895</name>
</gene>
<dbReference type="Pfam" id="PF07497">
    <property type="entry name" value="Rho_RNA_bind"/>
    <property type="match status" value="1"/>
</dbReference>
<keyword evidence="5 9" id="KW-0067">ATP-binding</keyword>
<evidence type="ECO:0000313" key="14">
    <source>
        <dbReference type="EMBL" id="KXU36692.1"/>
    </source>
</evidence>
<dbReference type="InterPro" id="IPR003593">
    <property type="entry name" value="AAA+_ATPase"/>
</dbReference>
<dbReference type="HAMAP" id="MF_01884">
    <property type="entry name" value="Rho"/>
    <property type="match status" value="1"/>
</dbReference>
<dbReference type="SUPFAM" id="SSF50249">
    <property type="entry name" value="Nucleic acid-binding proteins"/>
    <property type="match status" value="1"/>
</dbReference>
<dbReference type="Pfam" id="PF00006">
    <property type="entry name" value="ATP-synt_ab"/>
    <property type="match status" value="1"/>
</dbReference>
<dbReference type="PANTHER" id="PTHR46425:SF1">
    <property type="entry name" value="TRANSCRIPTION TERMINATION FACTOR RHO"/>
    <property type="match status" value="1"/>
</dbReference>
<dbReference type="Proteomes" id="UP000070058">
    <property type="component" value="Unassembled WGS sequence"/>
</dbReference>
<evidence type="ECO:0000256" key="10">
    <source>
        <dbReference type="NCBIfam" id="TIGR00767"/>
    </source>
</evidence>
<dbReference type="InterPro" id="IPR027417">
    <property type="entry name" value="P-loop_NTPase"/>
</dbReference>
<organism evidence="14 15">
    <name type="scientific">Cephaloticoccus primus</name>
    <dbReference type="NCBI Taxonomy" id="1548207"/>
    <lineage>
        <taxon>Bacteria</taxon>
        <taxon>Pseudomonadati</taxon>
        <taxon>Verrucomicrobiota</taxon>
        <taxon>Opitutia</taxon>
        <taxon>Opitutales</taxon>
        <taxon>Opitutaceae</taxon>
        <taxon>Cephaloticoccus</taxon>
    </lineage>
</organism>
<evidence type="ECO:0000256" key="9">
    <source>
        <dbReference type="HAMAP-Rule" id="MF_01884"/>
    </source>
</evidence>
<comment type="function">
    <text evidence="9">Facilitates transcription termination by a mechanism that involves Rho binding to the nascent RNA, activation of Rho's RNA-dependent ATPase activity, and release of the mRNA from the DNA template.</text>
</comment>
<keyword evidence="1 9" id="KW-0806">Transcription termination</keyword>